<dbReference type="PANTHER" id="PTHR32552">
    <property type="entry name" value="FERRICHROME IRON RECEPTOR-RELATED"/>
    <property type="match status" value="1"/>
</dbReference>
<dbReference type="Gene3D" id="2.40.170.20">
    <property type="entry name" value="TonB-dependent receptor, beta-barrel domain"/>
    <property type="match status" value="1"/>
</dbReference>
<dbReference type="PROSITE" id="PS00430">
    <property type="entry name" value="TONB_DEPENDENT_REC_1"/>
    <property type="match status" value="1"/>
</dbReference>
<dbReference type="NCBIfam" id="TIGR01783">
    <property type="entry name" value="TonB-siderophor"/>
    <property type="match status" value="1"/>
</dbReference>
<dbReference type="Pfam" id="PF00593">
    <property type="entry name" value="TonB_dep_Rec_b-barrel"/>
    <property type="match status" value="1"/>
</dbReference>
<evidence type="ECO:0000256" key="15">
    <source>
        <dbReference type="SAM" id="SignalP"/>
    </source>
</evidence>
<name>A0ABV6G7A4_9GAMM</name>
<evidence type="ECO:0000256" key="2">
    <source>
        <dbReference type="ARBA" id="ARBA00009810"/>
    </source>
</evidence>
<reference evidence="18 19" key="1">
    <citation type="submission" date="2024-09" db="EMBL/GenBank/DDBJ databases">
        <authorList>
            <person name="Sun Q."/>
            <person name="Mori K."/>
        </authorList>
    </citation>
    <scope>NUCLEOTIDE SEQUENCE [LARGE SCALE GENOMIC DNA]</scope>
    <source>
        <strain evidence="18 19">CCM 7415</strain>
    </source>
</reference>
<sequence>MSESQKARARCVRASCLAPLLAGAVLVPVAGAEAAEQAPQADGATTTTTTTTTTVSGGDSRLDTITVEGNRLYEMLPSEQTGGYSVDAATVGTKIPASLRDIPQSISVVTRDAIEDQNFDTLDQMAKRTPGMRVLTNDDGRSSIYSRGYEYNEYNIDGLPAPMSSITGSVPSLAPFDRVEIMRGPSGLFNSTSEMGGIVNLVRKRPTYDFQGHVTGRYGNYGQRYIESDIAGPISSDGSIRGRLVVDSTDNDGFVDRNDNQRSNVYGALDIDLDPDTTLALAFLRQHKDIQVNNGLPTDANGDLVDFRRSKSFGADWNAFNSQSNDWIAELTHRFDSGAYGRVAARYSNRNADYNYAFAGGALDENGSTTAAGIGSVVDEDSVSFDASYSQPFQTFGNVSEFVVGSDYKRYDTEQETGRTRSLTNGPVDADAFGDIRYVDILGAARRSGRGYASSDDTLEEYGLYSRLTFRPLQDLALIGGGRISHYDVEYHDRVADTERTRSDEAFTPYAGLVYDLDAHHSLYASYSQVFNPQSDVDIGGDIIEPREGDQYEAGIKGSYFNGDLNARLSAFRLYDENRAAAPANGANNYVVPIGEIRIQGAELELIGSVTDQWDVIAGYTYLDTKVETASTARGDGTFLLMPENTVNLWTQYSFEGGRLDGVHIGGGVTAMDSFSGFAEPQVEAPGYAVVDAMIGYDFTSQLKGSLNFNNIFDREYYSRVGSTNTFNFYGEPANVVAEMRYDF</sequence>
<comment type="caution">
    <text evidence="18">The sequence shown here is derived from an EMBL/GenBank/DDBJ whole genome shotgun (WGS) entry which is preliminary data.</text>
</comment>
<evidence type="ECO:0000313" key="18">
    <source>
        <dbReference type="EMBL" id="MFC0269552.1"/>
    </source>
</evidence>
<feature type="short sequence motif" description="TonB box" evidence="12">
    <location>
        <begin position="64"/>
        <end position="70"/>
    </location>
</feature>
<dbReference type="PROSITE" id="PS52016">
    <property type="entry name" value="TONB_DEPENDENT_REC_3"/>
    <property type="match status" value="1"/>
</dbReference>
<evidence type="ECO:0000259" key="17">
    <source>
        <dbReference type="Pfam" id="PF07715"/>
    </source>
</evidence>
<evidence type="ECO:0000313" key="19">
    <source>
        <dbReference type="Proteomes" id="UP001589814"/>
    </source>
</evidence>
<dbReference type="CDD" id="cd01347">
    <property type="entry name" value="ligand_gated_channel"/>
    <property type="match status" value="1"/>
</dbReference>
<evidence type="ECO:0000256" key="1">
    <source>
        <dbReference type="ARBA" id="ARBA00004571"/>
    </source>
</evidence>
<accession>A0ABV6G7A4</accession>
<feature type="domain" description="TonB-dependent receptor-like beta-barrel" evidence="16">
    <location>
        <begin position="271"/>
        <end position="712"/>
    </location>
</feature>
<evidence type="ECO:0000256" key="3">
    <source>
        <dbReference type="ARBA" id="ARBA00022448"/>
    </source>
</evidence>
<feature type="chain" id="PRO_5046712248" evidence="15">
    <location>
        <begin position="35"/>
        <end position="744"/>
    </location>
</feature>
<keyword evidence="9 18" id="KW-0675">Receptor</keyword>
<dbReference type="InterPro" id="IPR010105">
    <property type="entry name" value="TonB_sidphr_rcpt"/>
</dbReference>
<evidence type="ECO:0000256" key="5">
    <source>
        <dbReference type="ARBA" id="ARBA00022692"/>
    </source>
</evidence>
<feature type="region of interest" description="Disordered" evidence="14">
    <location>
        <begin position="36"/>
        <end position="62"/>
    </location>
</feature>
<evidence type="ECO:0000256" key="9">
    <source>
        <dbReference type="ARBA" id="ARBA00023170"/>
    </source>
</evidence>
<keyword evidence="8 11" id="KW-0472">Membrane</keyword>
<evidence type="ECO:0000256" key="12">
    <source>
        <dbReference type="PROSITE-ProRule" id="PRU10143"/>
    </source>
</evidence>
<dbReference type="Proteomes" id="UP001589814">
    <property type="component" value="Unassembled WGS sequence"/>
</dbReference>
<keyword evidence="7 12" id="KW-0798">TonB box</keyword>
<dbReference type="EMBL" id="JBHLVX010000060">
    <property type="protein sequence ID" value="MFC0269552.1"/>
    <property type="molecule type" value="Genomic_DNA"/>
</dbReference>
<dbReference type="SUPFAM" id="SSF56935">
    <property type="entry name" value="Porins"/>
    <property type="match status" value="1"/>
</dbReference>
<dbReference type="Pfam" id="PF07715">
    <property type="entry name" value="Plug"/>
    <property type="match status" value="1"/>
</dbReference>
<keyword evidence="10 11" id="KW-0998">Cell outer membrane</keyword>
<keyword evidence="6 15" id="KW-0732">Signal</keyword>
<proteinExistence type="inferred from homology"/>
<dbReference type="InterPro" id="IPR037066">
    <property type="entry name" value="Plug_dom_sf"/>
</dbReference>
<dbReference type="RefSeq" id="WP_019951188.1">
    <property type="nucleotide sequence ID" value="NZ_JBHLVX010000060.1"/>
</dbReference>
<dbReference type="PANTHER" id="PTHR32552:SF74">
    <property type="entry name" value="HYDROXAMATE SIDEROPHORE RECEPTOR FHUE"/>
    <property type="match status" value="1"/>
</dbReference>
<evidence type="ECO:0000256" key="11">
    <source>
        <dbReference type="PROSITE-ProRule" id="PRU01360"/>
    </source>
</evidence>
<evidence type="ECO:0000256" key="4">
    <source>
        <dbReference type="ARBA" id="ARBA00022452"/>
    </source>
</evidence>
<comment type="similarity">
    <text evidence="2 11 13">Belongs to the TonB-dependent receptor family.</text>
</comment>
<protein>
    <submittedName>
        <fullName evidence="18">TonB-dependent siderophore receptor</fullName>
    </submittedName>
</protein>
<organism evidence="18 19">
    <name type="scientific">Kushneria aurantia</name>
    <dbReference type="NCBI Taxonomy" id="504092"/>
    <lineage>
        <taxon>Bacteria</taxon>
        <taxon>Pseudomonadati</taxon>
        <taxon>Pseudomonadota</taxon>
        <taxon>Gammaproteobacteria</taxon>
        <taxon>Oceanospirillales</taxon>
        <taxon>Halomonadaceae</taxon>
        <taxon>Kushneria</taxon>
    </lineage>
</organism>
<gene>
    <name evidence="18" type="ORF">ACFFHW_16415</name>
</gene>
<evidence type="ECO:0000256" key="13">
    <source>
        <dbReference type="RuleBase" id="RU003357"/>
    </source>
</evidence>
<keyword evidence="4 11" id="KW-1134">Transmembrane beta strand</keyword>
<dbReference type="Gene3D" id="2.170.130.10">
    <property type="entry name" value="TonB-dependent receptor, plug domain"/>
    <property type="match status" value="1"/>
</dbReference>
<keyword evidence="5 11" id="KW-0812">Transmembrane</keyword>
<keyword evidence="3 11" id="KW-0813">Transport</keyword>
<dbReference type="InterPro" id="IPR012910">
    <property type="entry name" value="Plug_dom"/>
</dbReference>
<evidence type="ECO:0000256" key="6">
    <source>
        <dbReference type="ARBA" id="ARBA00022729"/>
    </source>
</evidence>
<evidence type="ECO:0000256" key="7">
    <source>
        <dbReference type="ARBA" id="ARBA00023077"/>
    </source>
</evidence>
<dbReference type="InterPro" id="IPR000531">
    <property type="entry name" value="Beta-barrel_TonB"/>
</dbReference>
<evidence type="ECO:0000256" key="14">
    <source>
        <dbReference type="SAM" id="MobiDB-lite"/>
    </source>
</evidence>
<evidence type="ECO:0000256" key="10">
    <source>
        <dbReference type="ARBA" id="ARBA00023237"/>
    </source>
</evidence>
<dbReference type="InterPro" id="IPR039426">
    <property type="entry name" value="TonB-dep_rcpt-like"/>
</dbReference>
<keyword evidence="19" id="KW-1185">Reference proteome</keyword>
<dbReference type="InterPro" id="IPR036942">
    <property type="entry name" value="Beta-barrel_TonB_sf"/>
</dbReference>
<feature type="compositionally biased region" description="Low complexity" evidence="14">
    <location>
        <begin position="36"/>
        <end position="54"/>
    </location>
</feature>
<feature type="domain" description="TonB-dependent receptor plug" evidence="17">
    <location>
        <begin position="99"/>
        <end position="198"/>
    </location>
</feature>
<dbReference type="InterPro" id="IPR010916">
    <property type="entry name" value="TonB_box_CS"/>
</dbReference>
<evidence type="ECO:0000259" key="16">
    <source>
        <dbReference type="Pfam" id="PF00593"/>
    </source>
</evidence>
<evidence type="ECO:0000256" key="8">
    <source>
        <dbReference type="ARBA" id="ARBA00023136"/>
    </source>
</evidence>
<comment type="subcellular location">
    <subcellularLocation>
        <location evidence="1 11">Cell outer membrane</location>
        <topology evidence="1 11">Multi-pass membrane protein</topology>
    </subcellularLocation>
</comment>
<feature type="signal peptide" evidence="15">
    <location>
        <begin position="1"/>
        <end position="34"/>
    </location>
</feature>